<accession>A0A8S4Q5B8</accession>
<dbReference type="EMBL" id="CAIIXF020000012">
    <property type="protein sequence ID" value="CAH1801134.1"/>
    <property type="molecule type" value="Genomic_DNA"/>
</dbReference>
<feature type="compositionally biased region" description="Acidic residues" evidence="1">
    <location>
        <begin position="128"/>
        <end position="139"/>
    </location>
</feature>
<feature type="domain" description="Death" evidence="2">
    <location>
        <begin position="20"/>
        <end position="93"/>
    </location>
</feature>
<dbReference type="Gene3D" id="1.10.533.10">
    <property type="entry name" value="Death Domain, Fas"/>
    <property type="match status" value="1"/>
</dbReference>
<comment type="caution">
    <text evidence="3">The sequence shown here is derived from an EMBL/GenBank/DDBJ whole genome shotgun (WGS) entry which is preliminary data.</text>
</comment>
<keyword evidence="4" id="KW-1185">Reference proteome</keyword>
<dbReference type="InterPro" id="IPR011029">
    <property type="entry name" value="DEATH-like_dom_sf"/>
</dbReference>
<evidence type="ECO:0000256" key="1">
    <source>
        <dbReference type="SAM" id="MobiDB-lite"/>
    </source>
</evidence>
<feature type="region of interest" description="Disordered" evidence="1">
    <location>
        <begin position="109"/>
        <end position="139"/>
    </location>
</feature>
<sequence length="139" mass="15433">MARGGHSDAWYGKLFLKIGPQMGSEFTAIGINLDFKDSDLKNIRDSHREAKLWGNQLLTEWKEKQPIGANLIAILTKALSDSGRNDLAGQVENEHAKSAGEVQVQQVTPAPQVAQVDNPVYNNPQQPMEEDDDTDYSLR</sequence>
<dbReference type="Pfam" id="PF00531">
    <property type="entry name" value="Death"/>
    <property type="match status" value="1"/>
</dbReference>
<proteinExistence type="predicted"/>
<dbReference type="AlphaFoldDB" id="A0A8S4Q5B8"/>
<evidence type="ECO:0000259" key="2">
    <source>
        <dbReference type="Pfam" id="PF00531"/>
    </source>
</evidence>
<name>A0A8S4Q5B8_OWEFU</name>
<organism evidence="3 4">
    <name type="scientific">Owenia fusiformis</name>
    <name type="common">Polychaete worm</name>
    <dbReference type="NCBI Taxonomy" id="6347"/>
    <lineage>
        <taxon>Eukaryota</taxon>
        <taxon>Metazoa</taxon>
        <taxon>Spiralia</taxon>
        <taxon>Lophotrochozoa</taxon>
        <taxon>Annelida</taxon>
        <taxon>Polychaeta</taxon>
        <taxon>Sedentaria</taxon>
        <taxon>Canalipalpata</taxon>
        <taxon>Sabellida</taxon>
        <taxon>Oweniida</taxon>
        <taxon>Oweniidae</taxon>
        <taxon>Owenia</taxon>
    </lineage>
</organism>
<dbReference type="OrthoDB" id="676979at2759"/>
<dbReference type="SUPFAM" id="SSF47986">
    <property type="entry name" value="DEATH domain"/>
    <property type="match status" value="1"/>
</dbReference>
<protein>
    <recommendedName>
        <fullName evidence="2">Death domain-containing protein</fullName>
    </recommendedName>
</protein>
<evidence type="ECO:0000313" key="4">
    <source>
        <dbReference type="Proteomes" id="UP000749559"/>
    </source>
</evidence>
<dbReference type="Proteomes" id="UP000749559">
    <property type="component" value="Unassembled WGS sequence"/>
</dbReference>
<gene>
    <name evidence="3" type="ORF">OFUS_LOCUS24951</name>
</gene>
<reference evidence="3" key="1">
    <citation type="submission" date="2022-03" db="EMBL/GenBank/DDBJ databases">
        <authorList>
            <person name="Martin C."/>
        </authorList>
    </citation>
    <scope>NUCLEOTIDE SEQUENCE</scope>
</reference>
<evidence type="ECO:0000313" key="3">
    <source>
        <dbReference type="EMBL" id="CAH1801134.1"/>
    </source>
</evidence>
<dbReference type="InterPro" id="IPR000488">
    <property type="entry name" value="Death_dom"/>
</dbReference>
<dbReference type="GO" id="GO:0007165">
    <property type="term" value="P:signal transduction"/>
    <property type="evidence" value="ECO:0007669"/>
    <property type="project" value="InterPro"/>
</dbReference>